<gene>
    <name evidence="2" type="ORF">HUJ06_011321</name>
</gene>
<protein>
    <submittedName>
        <fullName evidence="2">Uncharacterized protein</fullName>
    </submittedName>
</protein>
<dbReference type="PROSITE" id="PS51257">
    <property type="entry name" value="PROKAR_LIPOPROTEIN"/>
    <property type="match status" value="1"/>
</dbReference>
<reference evidence="2 3" key="1">
    <citation type="journal article" date="2020" name="Mol. Biol. Evol.">
        <title>Distinct Expression and Methylation Patterns for Genes with Different Fates following a Single Whole-Genome Duplication in Flowering Plants.</title>
        <authorList>
            <person name="Shi T."/>
            <person name="Rahmani R.S."/>
            <person name="Gugger P.F."/>
            <person name="Wang M."/>
            <person name="Li H."/>
            <person name="Zhang Y."/>
            <person name="Li Z."/>
            <person name="Wang Q."/>
            <person name="Van de Peer Y."/>
            <person name="Marchal K."/>
            <person name="Chen J."/>
        </authorList>
    </citation>
    <scope>NUCLEOTIDE SEQUENCE [LARGE SCALE GENOMIC DNA]</scope>
    <source>
        <tissue evidence="2">Leaf</tissue>
    </source>
</reference>
<evidence type="ECO:0000313" key="2">
    <source>
        <dbReference type="EMBL" id="DAD32470.1"/>
    </source>
</evidence>
<keyword evidence="3" id="KW-1185">Reference proteome</keyword>
<dbReference type="AlphaFoldDB" id="A0A822YIR1"/>
<name>A0A822YIR1_NELNU</name>
<dbReference type="Proteomes" id="UP000607653">
    <property type="component" value="Unassembled WGS sequence"/>
</dbReference>
<sequence>MLRIFINFVPFLIATASCIKETFLIATTPVPQNQIKEPQPSFKNPTSKSSLNIPSLGFQKILFINSCHSTKNCSKLMDLFFSSLPNTY</sequence>
<comment type="caution">
    <text evidence="2">The sequence shown here is derived from an EMBL/GenBank/DDBJ whole genome shotgun (WGS) entry which is preliminary data.</text>
</comment>
<evidence type="ECO:0000313" key="3">
    <source>
        <dbReference type="Proteomes" id="UP000607653"/>
    </source>
</evidence>
<accession>A0A822YIR1</accession>
<proteinExistence type="predicted"/>
<keyword evidence="1" id="KW-0732">Signal</keyword>
<evidence type="ECO:0000256" key="1">
    <source>
        <dbReference type="SAM" id="SignalP"/>
    </source>
</evidence>
<feature type="chain" id="PRO_5032447246" evidence="1">
    <location>
        <begin position="17"/>
        <end position="88"/>
    </location>
</feature>
<dbReference type="EMBL" id="DUZY01000003">
    <property type="protein sequence ID" value="DAD32470.1"/>
    <property type="molecule type" value="Genomic_DNA"/>
</dbReference>
<organism evidence="2 3">
    <name type="scientific">Nelumbo nucifera</name>
    <name type="common">Sacred lotus</name>
    <dbReference type="NCBI Taxonomy" id="4432"/>
    <lineage>
        <taxon>Eukaryota</taxon>
        <taxon>Viridiplantae</taxon>
        <taxon>Streptophyta</taxon>
        <taxon>Embryophyta</taxon>
        <taxon>Tracheophyta</taxon>
        <taxon>Spermatophyta</taxon>
        <taxon>Magnoliopsida</taxon>
        <taxon>Proteales</taxon>
        <taxon>Nelumbonaceae</taxon>
        <taxon>Nelumbo</taxon>
    </lineage>
</organism>
<feature type="signal peptide" evidence="1">
    <location>
        <begin position="1"/>
        <end position="16"/>
    </location>
</feature>